<dbReference type="NCBIfam" id="TIGR01007">
    <property type="entry name" value="eps_fam"/>
    <property type="match status" value="1"/>
</dbReference>
<keyword evidence="10" id="KW-0067">ATP-binding</keyword>
<comment type="similarity">
    <text evidence="3">Belongs to the CpsD/CapB family.</text>
</comment>
<comment type="subcellular location">
    <subcellularLocation>
        <location evidence="1">Cell membrane</location>
        <topology evidence="1">Multi-pass membrane protein</topology>
    </subcellularLocation>
</comment>
<dbReference type="InterPro" id="IPR050445">
    <property type="entry name" value="Bact_polysacc_biosynth/exp"/>
</dbReference>
<keyword evidence="7" id="KW-0812">Transmembrane</keyword>
<keyword evidence="6" id="KW-0808">Transferase</keyword>
<evidence type="ECO:0000256" key="14">
    <source>
        <dbReference type="ARBA" id="ARBA00051245"/>
    </source>
</evidence>
<feature type="domain" description="Polysaccharide chain length determinant N-terminal" evidence="15">
    <location>
        <begin position="7"/>
        <end position="90"/>
    </location>
</feature>
<dbReference type="InterPro" id="IPR033756">
    <property type="entry name" value="YlxH/NBP35"/>
</dbReference>
<evidence type="ECO:0000256" key="12">
    <source>
        <dbReference type="ARBA" id="ARBA00023136"/>
    </source>
</evidence>
<evidence type="ECO:0000256" key="2">
    <source>
        <dbReference type="ARBA" id="ARBA00006683"/>
    </source>
</evidence>
<dbReference type="GO" id="GO:0005524">
    <property type="term" value="F:ATP binding"/>
    <property type="evidence" value="ECO:0007669"/>
    <property type="project" value="UniProtKB-KW"/>
</dbReference>
<evidence type="ECO:0000313" key="16">
    <source>
        <dbReference type="EMBL" id="KTR11738.1"/>
    </source>
</evidence>
<sequence length="475" mass="49270">MTFPDFVRVIRRSWLLVVALSTLGLAGGAALTLSATPLYSSTTKVFVAVQSTGTTTSELVQGNSAAQQKVSSYIDVVTTASVLQPVIDELDLDESVAALAGRVTAASKVNTVVIDITVQHPDAATAAKVAGAVGSSFAKVVTEDLETPTSGGPSLVRIGTIEPPVVPTTPTSPKLTTNLVLGLTVGLVLGIAAALIRSTLDTKVRTQEDVRAVTELPVLGGIGFDPAATKQPLIVHVDPRNPRAESFRTLRTNVQFVDLDDTVRSFTITSSLPSEGKSTTAANLAIAMAESGVRVIIVDADLRRPRLDDVLGVEGAAGLTDVLIGRAELDDVIHPWGSGGLHVLPAGRIPPNPSELLGSARMRALVDHLSTAFDYVIIDAPPLLPVTDAALLARLTDGALVIAAAGRASRNQLRVALDALASVGGRTLGLVMTMLPTKGAGSYGYGTYYAYYGRGGSAVDFSAVPRTGGRRAARS</sequence>
<evidence type="ECO:0000259" key="15">
    <source>
        <dbReference type="Pfam" id="PF02706"/>
    </source>
</evidence>
<dbReference type="CDD" id="cd05387">
    <property type="entry name" value="BY-kinase"/>
    <property type="match status" value="1"/>
</dbReference>
<evidence type="ECO:0000256" key="9">
    <source>
        <dbReference type="ARBA" id="ARBA00022777"/>
    </source>
</evidence>
<evidence type="ECO:0000256" key="8">
    <source>
        <dbReference type="ARBA" id="ARBA00022741"/>
    </source>
</evidence>
<evidence type="ECO:0000256" key="11">
    <source>
        <dbReference type="ARBA" id="ARBA00022989"/>
    </source>
</evidence>
<name>A0A175S221_9MICO</name>
<dbReference type="InterPro" id="IPR003856">
    <property type="entry name" value="LPS_length_determ_N"/>
</dbReference>
<dbReference type="EC" id="2.7.10.2" evidence="4"/>
<dbReference type="InterPro" id="IPR005702">
    <property type="entry name" value="Wzc-like_C"/>
</dbReference>
<dbReference type="SUPFAM" id="SSF52540">
    <property type="entry name" value="P-loop containing nucleoside triphosphate hydrolases"/>
    <property type="match status" value="1"/>
</dbReference>
<dbReference type="Gene3D" id="3.40.50.300">
    <property type="entry name" value="P-loop containing nucleotide triphosphate hydrolases"/>
    <property type="match status" value="1"/>
</dbReference>
<accession>A0A175S221</accession>
<dbReference type="PANTHER" id="PTHR32309">
    <property type="entry name" value="TYROSINE-PROTEIN KINASE"/>
    <property type="match status" value="1"/>
</dbReference>
<dbReference type="Pfam" id="PF02706">
    <property type="entry name" value="Wzz"/>
    <property type="match status" value="1"/>
</dbReference>
<keyword evidence="5" id="KW-1003">Cell membrane</keyword>
<dbReference type="PATRIC" id="fig|33881.3.peg.848"/>
<dbReference type="PANTHER" id="PTHR32309:SF13">
    <property type="entry name" value="FERRIC ENTEROBACTIN TRANSPORT PROTEIN FEPE"/>
    <property type="match status" value="1"/>
</dbReference>
<dbReference type="FunFam" id="3.40.50.300:FF:000527">
    <property type="entry name" value="Tyrosine-protein kinase etk"/>
    <property type="match status" value="1"/>
</dbReference>
<evidence type="ECO:0000256" key="13">
    <source>
        <dbReference type="ARBA" id="ARBA00023137"/>
    </source>
</evidence>
<keyword evidence="13" id="KW-0829">Tyrosine-protein kinase</keyword>
<comment type="caution">
    <text evidence="16">The sequence shown here is derived from an EMBL/GenBank/DDBJ whole genome shotgun (WGS) entry which is preliminary data.</text>
</comment>
<dbReference type="Pfam" id="PF10609">
    <property type="entry name" value="ParA"/>
    <property type="match status" value="1"/>
</dbReference>
<dbReference type="EMBL" id="LDQC01000002">
    <property type="protein sequence ID" value="KTR11738.1"/>
    <property type="molecule type" value="Genomic_DNA"/>
</dbReference>
<evidence type="ECO:0000256" key="1">
    <source>
        <dbReference type="ARBA" id="ARBA00004651"/>
    </source>
</evidence>
<protein>
    <recommendedName>
        <fullName evidence="4">non-specific protein-tyrosine kinase</fullName>
        <ecNumber evidence="4">2.7.10.2</ecNumber>
    </recommendedName>
</protein>
<keyword evidence="9" id="KW-0418">Kinase</keyword>
<dbReference type="InterPro" id="IPR027417">
    <property type="entry name" value="P-loop_NTPase"/>
</dbReference>
<dbReference type="GO" id="GO:0042802">
    <property type="term" value="F:identical protein binding"/>
    <property type="evidence" value="ECO:0007669"/>
    <property type="project" value="UniProtKB-ARBA"/>
</dbReference>
<comment type="similarity">
    <text evidence="2">Belongs to the CpsC/CapA family.</text>
</comment>
<dbReference type="STRING" id="33881.NS184_00740"/>
<dbReference type="RefSeq" id="WP_058724221.1">
    <property type="nucleotide sequence ID" value="NZ_LDQC01000002.1"/>
</dbReference>
<evidence type="ECO:0000256" key="7">
    <source>
        <dbReference type="ARBA" id="ARBA00022692"/>
    </source>
</evidence>
<evidence type="ECO:0000256" key="3">
    <source>
        <dbReference type="ARBA" id="ARBA00007316"/>
    </source>
</evidence>
<keyword evidence="12" id="KW-0472">Membrane</keyword>
<keyword evidence="8" id="KW-0547">Nucleotide-binding</keyword>
<evidence type="ECO:0000313" key="17">
    <source>
        <dbReference type="Proteomes" id="UP000078252"/>
    </source>
</evidence>
<evidence type="ECO:0000256" key="4">
    <source>
        <dbReference type="ARBA" id="ARBA00011903"/>
    </source>
</evidence>
<keyword evidence="11" id="KW-1133">Transmembrane helix</keyword>
<dbReference type="GO" id="GO:0004715">
    <property type="term" value="F:non-membrane spanning protein tyrosine kinase activity"/>
    <property type="evidence" value="ECO:0007669"/>
    <property type="project" value="UniProtKB-EC"/>
</dbReference>
<evidence type="ECO:0000256" key="10">
    <source>
        <dbReference type="ARBA" id="ARBA00022840"/>
    </source>
</evidence>
<gene>
    <name evidence="16" type="ORF">NS184_00740</name>
</gene>
<dbReference type="OrthoDB" id="9812433at2"/>
<organism evidence="16 17">
    <name type="scientific">Curtobacterium luteum</name>
    <dbReference type="NCBI Taxonomy" id="33881"/>
    <lineage>
        <taxon>Bacteria</taxon>
        <taxon>Bacillati</taxon>
        <taxon>Actinomycetota</taxon>
        <taxon>Actinomycetes</taxon>
        <taxon>Micrococcales</taxon>
        <taxon>Microbacteriaceae</taxon>
        <taxon>Curtobacterium</taxon>
    </lineage>
</organism>
<dbReference type="Proteomes" id="UP000078252">
    <property type="component" value="Unassembled WGS sequence"/>
</dbReference>
<reference evidence="16 17" key="1">
    <citation type="journal article" date="2016" name="Front. Microbiol.">
        <title>Genomic Resource of Rice Seed Associated Bacteria.</title>
        <authorList>
            <person name="Midha S."/>
            <person name="Bansal K."/>
            <person name="Sharma S."/>
            <person name="Kumar N."/>
            <person name="Patil P.P."/>
            <person name="Chaudhry V."/>
            <person name="Patil P.B."/>
        </authorList>
    </citation>
    <scope>NUCLEOTIDE SEQUENCE [LARGE SCALE GENOMIC DNA]</scope>
    <source>
        <strain evidence="16 17">NS184</strain>
    </source>
</reference>
<dbReference type="GO" id="GO:0005886">
    <property type="term" value="C:plasma membrane"/>
    <property type="evidence" value="ECO:0007669"/>
    <property type="project" value="UniProtKB-SubCell"/>
</dbReference>
<evidence type="ECO:0000256" key="5">
    <source>
        <dbReference type="ARBA" id="ARBA00022475"/>
    </source>
</evidence>
<comment type="catalytic activity">
    <reaction evidence="14">
        <text>L-tyrosyl-[protein] + ATP = O-phospho-L-tyrosyl-[protein] + ADP + H(+)</text>
        <dbReference type="Rhea" id="RHEA:10596"/>
        <dbReference type="Rhea" id="RHEA-COMP:10136"/>
        <dbReference type="Rhea" id="RHEA-COMP:20101"/>
        <dbReference type="ChEBI" id="CHEBI:15378"/>
        <dbReference type="ChEBI" id="CHEBI:30616"/>
        <dbReference type="ChEBI" id="CHEBI:46858"/>
        <dbReference type="ChEBI" id="CHEBI:61978"/>
        <dbReference type="ChEBI" id="CHEBI:456216"/>
        <dbReference type="EC" id="2.7.10.2"/>
    </reaction>
</comment>
<proteinExistence type="inferred from homology"/>
<evidence type="ECO:0000256" key="6">
    <source>
        <dbReference type="ARBA" id="ARBA00022679"/>
    </source>
</evidence>
<dbReference type="AlphaFoldDB" id="A0A175S221"/>